<organism evidence="2 3">
    <name type="scientific">Stutzerimonas stutzeri</name>
    <name type="common">Pseudomonas stutzeri</name>
    <dbReference type="NCBI Taxonomy" id="316"/>
    <lineage>
        <taxon>Bacteria</taxon>
        <taxon>Pseudomonadati</taxon>
        <taxon>Pseudomonadota</taxon>
        <taxon>Gammaproteobacteria</taxon>
        <taxon>Pseudomonadales</taxon>
        <taxon>Pseudomonadaceae</taxon>
        <taxon>Stutzerimonas</taxon>
    </lineage>
</organism>
<protein>
    <recommendedName>
        <fullName evidence="1">Calcineurin-like phosphoesterase domain-containing protein</fullName>
    </recommendedName>
</protein>
<name>A0A6I6LKT0_STUST</name>
<dbReference type="Proteomes" id="UP000438983">
    <property type="component" value="Chromosome"/>
</dbReference>
<dbReference type="OrthoDB" id="356681at2"/>
<dbReference type="AlphaFoldDB" id="A0A6I6LKT0"/>
<dbReference type="PANTHER" id="PTHR37844:SF2">
    <property type="entry name" value="SER_THR PROTEIN PHOSPHATASE SUPERFAMILY (AFU_ORTHOLOGUE AFUA_1G14840)"/>
    <property type="match status" value="1"/>
</dbReference>
<dbReference type="InterPro" id="IPR004843">
    <property type="entry name" value="Calcineurin-like_PHP"/>
</dbReference>
<evidence type="ECO:0000313" key="2">
    <source>
        <dbReference type="EMBL" id="QGZ31154.1"/>
    </source>
</evidence>
<proteinExistence type="predicted"/>
<sequence length="245" mass="28049">MKIHILSDLHVEFRQFTPEVPPETDVVVLAGDITTRGRAGFWAAANFSHPTVLIGGNHDSYQTSLQRAHRLMSRDCAEHVHFLENDIFECKGVRFLGCTAWTDFKSTGNQPLAMLQAQSQMNDYKMIRFEPKFRRLHPNDTRSLAEYSRSWLFEEAQKPFPGKTVIITHTPPLISLLPEVSEPDHLDAAYANNWPEFLDLNIDLWIFGHTHHPVDRRIGGIRFISNPRGYPGENVAFKPDFLVTL</sequence>
<evidence type="ECO:0000259" key="1">
    <source>
        <dbReference type="Pfam" id="PF00149"/>
    </source>
</evidence>
<evidence type="ECO:0000313" key="3">
    <source>
        <dbReference type="Proteomes" id="UP000438983"/>
    </source>
</evidence>
<gene>
    <name evidence="2" type="ORF">GQA94_14190</name>
</gene>
<dbReference type="EMBL" id="CP046902">
    <property type="protein sequence ID" value="QGZ31154.1"/>
    <property type="molecule type" value="Genomic_DNA"/>
</dbReference>
<dbReference type="SUPFAM" id="SSF56300">
    <property type="entry name" value="Metallo-dependent phosphatases"/>
    <property type="match status" value="1"/>
</dbReference>
<accession>A0A6I6LKT0</accession>
<dbReference type="InterPro" id="IPR029052">
    <property type="entry name" value="Metallo-depent_PP-like"/>
</dbReference>
<dbReference type="Gene3D" id="3.60.21.10">
    <property type="match status" value="1"/>
</dbReference>
<dbReference type="GO" id="GO:0016787">
    <property type="term" value="F:hydrolase activity"/>
    <property type="evidence" value="ECO:0007669"/>
    <property type="project" value="InterPro"/>
</dbReference>
<dbReference type="PANTHER" id="PTHR37844">
    <property type="entry name" value="SER/THR PROTEIN PHOSPHATASE SUPERFAMILY (AFU_ORTHOLOGUE AFUA_1G14840)"/>
    <property type="match status" value="1"/>
</dbReference>
<reference evidence="2 3" key="1">
    <citation type="submission" date="2019-12" db="EMBL/GenBank/DDBJ databases">
        <title>Complete genome sequence of Pseudomonas stutzeri.</title>
        <authorList>
            <person name="Lim S.R."/>
            <person name="Kim J.H."/>
        </authorList>
    </citation>
    <scope>NUCLEOTIDE SEQUENCE [LARGE SCALE GENOMIC DNA]</scope>
    <source>
        <strain evidence="2 3">PM101005</strain>
    </source>
</reference>
<feature type="domain" description="Calcineurin-like phosphoesterase" evidence="1">
    <location>
        <begin position="1"/>
        <end position="213"/>
    </location>
</feature>
<dbReference type="Pfam" id="PF00149">
    <property type="entry name" value="Metallophos"/>
    <property type="match status" value="1"/>
</dbReference>
<dbReference type="RefSeq" id="WP_158188618.1">
    <property type="nucleotide sequence ID" value="NZ_CP046902.1"/>
</dbReference>